<keyword evidence="3" id="KW-1185">Reference proteome</keyword>
<feature type="compositionally biased region" description="Polar residues" evidence="1">
    <location>
        <begin position="776"/>
        <end position="789"/>
    </location>
</feature>
<reference evidence="2 3" key="1">
    <citation type="journal article" date="2016" name="Mol. Biol. Evol.">
        <title>Comparative Genomics of Early-Diverging Mushroom-Forming Fungi Provides Insights into the Origins of Lignocellulose Decay Capabilities.</title>
        <authorList>
            <person name="Nagy L.G."/>
            <person name="Riley R."/>
            <person name="Tritt A."/>
            <person name="Adam C."/>
            <person name="Daum C."/>
            <person name="Floudas D."/>
            <person name="Sun H."/>
            <person name="Yadav J.S."/>
            <person name="Pangilinan J."/>
            <person name="Larsson K.H."/>
            <person name="Matsuura K."/>
            <person name="Barry K."/>
            <person name="Labutti K."/>
            <person name="Kuo R."/>
            <person name="Ohm R.A."/>
            <person name="Bhattacharya S.S."/>
            <person name="Shirouzu T."/>
            <person name="Yoshinaga Y."/>
            <person name="Martin F.M."/>
            <person name="Grigoriev I.V."/>
            <person name="Hibbett D.S."/>
        </authorList>
    </citation>
    <scope>NUCLEOTIDE SEQUENCE [LARGE SCALE GENOMIC DNA]</scope>
    <source>
        <strain evidence="2 3">HHB12029</strain>
    </source>
</reference>
<evidence type="ECO:0000313" key="3">
    <source>
        <dbReference type="Proteomes" id="UP000077266"/>
    </source>
</evidence>
<organism evidence="2 3">
    <name type="scientific">Exidia glandulosa HHB12029</name>
    <dbReference type="NCBI Taxonomy" id="1314781"/>
    <lineage>
        <taxon>Eukaryota</taxon>
        <taxon>Fungi</taxon>
        <taxon>Dikarya</taxon>
        <taxon>Basidiomycota</taxon>
        <taxon>Agaricomycotina</taxon>
        <taxon>Agaricomycetes</taxon>
        <taxon>Auriculariales</taxon>
        <taxon>Exidiaceae</taxon>
        <taxon>Exidia</taxon>
    </lineage>
</organism>
<dbReference type="EMBL" id="KV425946">
    <property type="protein sequence ID" value="KZV96213.1"/>
    <property type="molecule type" value="Genomic_DNA"/>
</dbReference>
<feature type="region of interest" description="Disordered" evidence="1">
    <location>
        <begin position="369"/>
        <end position="410"/>
    </location>
</feature>
<protein>
    <submittedName>
        <fullName evidence="2">Uncharacterized protein</fullName>
    </submittedName>
</protein>
<sequence length="921" mass="100847">MTKRKTAELAMIATQRQLADTPPPTSPLDASDDSPPANPTTADNWALALGQMSPLTEPSDLEDDSELRVSQRQPPTRNTSTRKRKAPEDPTKPSPKRQKKQSHNGTPASHAKRPRVSETATPVQVQNWKWNLTTLVSRKYVFVRLNDFGKPADDKNTPELQSYWWPAKIISTPNTGFIDVQLYGDDGKGARRKLSFRAGEANAKPYMPMPFNKSTFANPPALVHSMARYWGLACKALDRDESGIRSSDDLDPTELATPARLPLPLPSLSAPSPVTVTKPTKNRPKVQREFSPPTVDLSINVPGERVLSRMPKSGRYGVYWPAIVLAFQDPTPKNKRGLYELEVFNGQRVFVERDEFLLRHEEAFSTCKLGDFPSSGMQDDDSDSEDIPWRRRSPSPPPDLPDLPLPDDGGETFRRLPMSAQFALVAPILTRVMLDTYVPALQRNDDFRKGRRKRQHLSQTAGIRGPLTSEEMAELRMRVIEWSLGDERWAQHIDDDGDLIPHAAVPVGEPSLEVSSADARDPGSPTHAAASPRHPSQSIIECASEPVAASSPTLGDHDSTLALCLDGTGSSDPPGVPPSSIFDIASESKSSPPPDDTRSDMHPIDEDIVMTDAPAEELHFAIPAPLQQSPPPDFSLDSPRAVSVGSLHAESAALSQEEHVGLASLAPLDVLAASAVAEAAPSGDHVSPTTLTSPSLSVAQQLVIDDAALLSTAHESDATEADLPPSSLPASTFVGTSPPPSQSDVVGPPSPASRVEEVSPSSTLPAAESSPRNEKTCLQTGSPASQSGAETRVDEASSSRTGNFRKRRVGSDWYENLAPGERPQYCLDVLIFEAVVQLLLWRRGLKRTTEQVLNDDDEDALHSECIAYADQEERVQFRWAWMDTLKQQRRQEDEKKRAPRTRETFNGKSLRPVSKQISYQE</sequence>
<accession>A0A165KEJ8</accession>
<feature type="region of interest" description="Disordered" evidence="1">
    <location>
        <begin position="511"/>
        <end position="537"/>
    </location>
</feature>
<feature type="region of interest" description="Disordered" evidence="1">
    <location>
        <begin position="564"/>
        <end position="601"/>
    </location>
</feature>
<evidence type="ECO:0000256" key="1">
    <source>
        <dbReference type="SAM" id="MobiDB-lite"/>
    </source>
</evidence>
<name>A0A165KEJ8_EXIGL</name>
<dbReference type="Proteomes" id="UP000077266">
    <property type="component" value="Unassembled WGS sequence"/>
</dbReference>
<feature type="compositionally biased region" description="Low complexity" evidence="1">
    <location>
        <begin position="253"/>
        <end position="275"/>
    </location>
</feature>
<evidence type="ECO:0000313" key="2">
    <source>
        <dbReference type="EMBL" id="KZV96213.1"/>
    </source>
</evidence>
<feature type="region of interest" description="Disordered" evidence="1">
    <location>
        <begin position="716"/>
        <end position="802"/>
    </location>
</feature>
<dbReference type="AlphaFoldDB" id="A0A165KEJ8"/>
<proteinExistence type="predicted"/>
<feature type="region of interest" description="Disordered" evidence="1">
    <location>
        <begin position="241"/>
        <end position="294"/>
    </location>
</feature>
<gene>
    <name evidence="2" type="ORF">EXIGLDRAFT_833839</name>
</gene>
<feature type="compositionally biased region" description="Basic and acidic residues" evidence="1">
    <location>
        <begin position="889"/>
        <end position="905"/>
    </location>
</feature>
<dbReference type="STRING" id="1314781.A0A165KEJ8"/>
<feature type="compositionally biased region" description="Polar residues" evidence="1">
    <location>
        <begin position="68"/>
        <end position="79"/>
    </location>
</feature>
<feature type="region of interest" description="Disordered" evidence="1">
    <location>
        <begin position="888"/>
        <end position="921"/>
    </location>
</feature>
<dbReference type="OrthoDB" id="2505887at2759"/>
<dbReference type="InParanoid" id="A0A165KEJ8"/>
<feature type="compositionally biased region" description="Pro residues" evidence="1">
    <location>
        <begin position="394"/>
        <end position="404"/>
    </location>
</feature>
<feature type="region of interest" description="Disordered" evidence="1">
    <location>
        <begin position="1"/>
        <end position="121"/>
    </location>
</feature>